<gene>
    <name evidence="1" type="ORF">E2C01_031139</name>
</gene>
<sequence>MSCCSDVHRHSEAVVMMWMWRHSAASTVVQVTCKAAGTGQAPGGHQALDRLQAAGVTATIPSSFYGLSVLVQISDTLTCSCLFYQC</sequence>
<evidence type="ECO:0000313" key="1">
    <source>
        <dbReference type="EMBL" id="MPC37653.1"/>
    </source>
</evidence>
<dbReference type="AlphaFoldDB" id="A0A5B7EXT3"/>
<protein>
    <submittedName>
        <fullName evidence="1">Uncharacterized protein</fullName>
    </submittedName>
</protein>
<dbReference type="Proteomes" id="UP000324222">
    <property type="component" value="Unassembled WGS sequence"/>
</dbReference>
<organism evidence="1 2">
    <name type="scientific">Portunus trituberculatus</name>
    <name type="common">Swimming crab</name>
    <name type="synonym">Neptunus trituberculatus</name>
    <dbReference type="NCBI Taxonomy" id="210409"/>
    <lineage>
        <taxon>Eukaryota</taxon>
        <taxon>Metazoa</taxon>
        <taxon>Ecdysozoa</taxon>
        <taxon>Arthropoda</taxon>
        <taxon>Crustacea</taxon>
        <taxon>Multicrustacea</taxon>
        <taxon>Malacostraca</taxon>
        <taxon>Eumalacostraca</taxon>
        <taxon>Eucarida</taxon>
        <taxon>Decapoda</taxon>
        <taxon>Pleocyemata</taxon>
        <taxon>Brachyura</taxon>
        <taxon>Eubrachyura</taxon>
        <taxon>Portunoidea</taxon>
        <taxon>Portunidae</taxon>
        <taxon>Portuninae</taxon>
        <taxon>Portunus</taxon>
    </lineage>
</organism>
<accession>A0A5B7EXT3</accession>
<reference evidence="1 2" key="1">
    <citation type="submission" date="2019-05" db="EMBL/GenBank/DDBJ databases">
        <title>Another draft genome of Portunus trituberculatus and its Hox gene families provides insights of decapod evolution.</title>
        <authorList>
            <person name="Jeong J.-H."/>
            <person name="Song I."/>
            <person name="Kim S."/>
            <person name="Choi T."/>
            <person name="Kim D."/>
            <person name="Ryu S."/>
            <person name="Kim W."/>
        </authorList>
    </citation>
    <scope>NUCLEOTIDE SEQUENCE [LARGE SCALE GENOMIC DNA]</scope>
    <source>
        <tissue evidence="1">Muscle</tissue>
    </source>
</reference>
<proteinExistence type="predicted"/>
<keyword evidence="2" id="KW-1185">Reference proteome</keyword>
<name>A0A5B7EXT3_PORTR</name>
<comment type="caution">
    <text evidence="1">The sequence shown here is derived from an EMBL/GenBank/DDBJ whole genome shotgun (WGS) entry which is preliminary data.</text>
</comment>
<evidence type="ECO:0000313" key="2">
    <source>
        <dbReference type="Proteomes" id="UP000324222"/>
    </source>
</evidence>
<dbReference type="EMBL" id="VSRR010003843">
    <property type="protein sequence ID" value="MPC37653.1"/>
    <property type="molecule type" value="Genomic_DNA"/>
</dbReference>